<gene>
    <name evidence="1" type="ORF">BN8_04325</name>
</gene>
<dbReference type="EMBL" id="CAIT01000009">
    <property type="protein sequence ID" value="CCH55091.1"/>
    <property type="molecule type" value="Genomic_DNA"/>
</dbReference>
<reference evidence="1 2" key="1">
    <citation type="journal article" date="2012" name="J. Bacteriol.">
        <title>Genome Sequence of the Filamentous Bacterium Fibrisoma limi BUZ 3T.</title>
        <authorList>
            <person name="Filippini M."/>
            <person name="Qi W."/>
            <person name="Jaenicke S."/>
            <person name="Goesmann A."/>
            <person name="Smits T.H."/>
            <person name="Bagheri H.C."/>
        </authorList>
    </citation>
    <scope>NUCLEOTIDE SEQUENCE [LARGE SCALE GENOMIC DNA]</scope>
    <source>
        <strain evidence="2">BUZ 3T</strain>
    </source>
</reference>
<proteinExistence type="predicted"/>
<name>I2GMG3_9BACT</name>
<evidence type="ECO:0000313" key="2">
    <source>
        <dbReference type="Proteomes" id="UP000009309"/>
    </source>
</evidence>
<evidence type="ECO:0000313" key="1">
    <source>
        <dbReference type="EMBL" id="CCH55091.1"/>
    </source>
</evidence>
<dbReference type="AlphaFoldDB" id="I2GMG3"/>
<protein>
    <submittedName>
        <fullName evidence="1">Uncharacterized protein</fullName>
    </submittedName>
</protein>
<sequence length="31" mass="3651">MFQGNVDARESHREKYLHKKARDIYGDITGD</sequence>
<keyword evidence="2" id="KW-1185">Reference proteome</keyword>
<accession>I2GMG3</accession>
<comment type="caution">
    <text evidence="1">The sequence shown here is derived from an EMBL/GenBank/DDBJ whole genome shotgun (WGS) entry which is preliminary data.</text>
</comment>
<organism evidence="1 2">
    <name type="scientific">Fibrisoma limi BUZ 3</name>
    <dbReference type="NCBI Taxonomy" id="1185876"/>
    <lineage>
        <taxon>Bacteria</taxon>
        <taxon>Pseudomonadati</taxon>
        <taxon>Bacteroidota</taxon>
        <taxon>Cytophagia</taxon>
        <taxon>Cytophagales</taxon>
        <taxon>Spirosomataceae</taxon>
        <taxon>Fibrisoma</taxon>
    </lineage>
</organism>
<dbReference type="Proteomes" id="UP000009309">
    <property type="component" value="Unassembled WGS sequence"/>
</dbReference>